<dbReference type="FunFam" id="3.20.20.70:FF:000059">
    <property type="entry name" value="N-ethylmaleimide reductase, FMN-linked"/>
    <property type="match status" value="1"/>
</dbReference>
<dbReference type="Gene3D" id="3.20.20.70">
    <property type="entry name" value="Aldolase class I"/>
    <property type="match status" value="1"/>
</dbReference>
<dbReference type="CDD" id="cd02933">
    <property type="entry name" value="OYE_like_FMN"/>
    <property type="match status" value="1"/>
</dbReference>
<protein>
    <submittedName>
        <fullName evidence="5">Flavoprotein NADH-dependent oxidoreductase</fullName>
        <ecNumber evidence="5">1.-.-.-</ecNumber>
    </submittedName>
</protein>
<dbReference type="eggNOG" id="COG1902">
    <property type="taxonomic scope" value="Bacteria"/>
</dbReference>
<evidence type="ECO:0000256" key="2">
    <source>
        <dbReference type="ARBA" id="ARBA00005979"/>
    </source>
</evidence>
<dbReference type="NCBIfam" id="NF007899">
    <property type="entry name" value="PRK10605.1"/>
    <property type="match status" value="1"/>
</dbReference>
<evidence type="ECO:0000259" key="4">
    <source>
        <dbReference type="Pfam" id="PF00724"/>
    </source>
</evidence>
<dbReference type="Proteomes" id="UP000001424">
    <property type="component" value="Chromosome"/>
</dbReference>
<reference evidence="5 6" key="1">
    <citation type="journal article" date="2003" name="Proc. Natl. Acad. Sci. U.S.A.">
        <title>The complete genome sequence of Chromobacterium violaceum reveals remarkable and exploitable bacterial adaptability.</title>
        <authorList>
            <person name="Vasconcelos A.T.R."/>
            <person name="de Almeida D.F."/>
            <person name="Almeida F.C."/>
            <person name="de Almeida L.G.P."/>
            <person name="de Almeida R."/>
            <person name="Goncalves J.A.A."/>
            <person name="Andrade E.M."/>
            <person name="Antonio R.V."/>
            <person name="Araripe J."/>
            <person name="de Araujo M.F.F."/>
            <person name="Filho S.A."/>
            <person name="Azevedo V."/>
            <person name="Batista A.J."/>
            <person name="Bataus L.A.M."/>
            <person name="Batista J.S."/>
            <person name="Belo A."/>
            <person name="vander Berg C."/>
            <person name="Blamey J."/>
            <person name="Bogo M."/>
            <person name="Bonato S."/>
            <person name="Bordignon J."/>
            <person name="Brito C.A."/>
            <person name="Brocchi M."/>
            <person name="Burity H.A."/>
            <person name="Camargo A.A."/>
            <person name="Cardoso D.D.P."/>
            <person name="Carneiro N.P."/>
            <person name="Carraro D.M."/>
            <person name="Carvalho C.M.B."/>
            <person name="Cascardo J.C.M."/>
            <person name="Cavada B.S."/>
            <person name="Chueire L.M.O."/>
            <person name="Pasa T.B.C."/>
            <person name="Duran N."/>
            <person name="Fagundes N."/>
            <person name="Falcao C.L."/>
            <person name="Fantinatti F."/>
            <person name="Farias I.P."/>
            <person name="Felipe M.S.S."/>
            <person name="Ferrari L.P."/>
            <person name="Ferro J.A."/>
            <person name="Ferro M.I.T."/>
            <person name="Franco G.R."/>
            <person name="Freitas N.S.A."/>
            <person name="Furlan L.R."/>
            <person name="Gazzinelli R.T."/>
            <person name="Gomes E.A."/>
            <person name="Goncalves P.R."/>
            <person name="Grangeiro T.B."/>
            <person name="Grattapaglia D."/>
            <person name="Grisard E.C."/>
            <person name="Guimaraes C.T."/>
            <person name="Hanna E.S."/>
            <person name="Hungria M."/>
            <person name="Jardim S.N."/>
            <person name="Laurino J."/>
            <person name="Leoi L.C.T."/>
            <person name="Fassarella L."/>
            <person name="Lima A."/>
            <person name="Loureiro M.F."/>
            <person name="Lyra M.C.P."/>
            <person name="Macedo M."/>
            <person name="Madeira H.M.F."/>
            <person name="Manfio G.P."/>
            <person name="Maranhao A.Q."/>
            <person name="Martins W.S."/>
            <person name="di Mauro S.M.Z."/>
            <person name="de Medeiros S.R.B."/>
            <person name="Meissner R.D.V."/>
            <person name="Menck C.F.M."/>
            <person name="Moreira M.A.M."/>
            <person name="Nascimento F.F."/>
            <person name="Nicolas M.F."/>
            <person name="Oliveira J.G."/>
            <person name="Oliveira S.C."/>
            <person name="Paixao R.F.C."/>
            <person name="Parente J.A."/>
            <person name="Pedrosa F.O."/>
            <person name="Pena S.J.D."/>
            <person name="Perreira J.O."/>
            <person name="Perreira M."/>
            <person name="Pinto L.S.R.C."/>
            <person name="Pinto L.S."/>
            <person name="Porto J.I.R."/>
            <person name="Potrich D.P."/>
            <person name="Neto C.E.R."/>
            <person name="Reis A.M.M."/>
            <person name="Rigo L.U."/>
            <person name="Rondinelli E."/>
            <person name="dos Santos E.B.P."/>
            <person name="Santos F.R."/>
            <person name="Schneider M.P.C."/>
            <person name="Seuanez H.N."/>
            <person name="Silva A.M.R."/>
            <person name="da Silva A.L.C."/>
            <person name="Silva D.W."/>
            <person name="Silva R."/>
            <person name="Simoes I.C."/>
            <person name="Simon D."/>
            <person name="Soares C.M.A."/>
            <person name="Soares R.B.A."/>
            <person name="Souza E.M."/>
            <person name="Souza K.R.L."/>
            <person name="Souza R.C."/>
            <person name="Steffens M.B.R."/>
            <person name="Steindel M."/>
            <person name="Teixeira S.R."/>
            <person name="Urmenyi T."/>
            <person name="Vettore A."/>
            <person name="Wassem R."/>
            <person name="Zaha A."/>
            <person name="Simpson A.J.G."/>
        </authorList>
    </citation>
    <scope>NUCLEOTIDE SEQUENCE [LARGE SCALE GENOMIC DNA]</scope>
    <source>
        <strain evidence="6">ATCC 12472 / DSM 30191 / JCM 1249 / NBRC 12614 / NCIMB 9131 / NCTC 9757</strain>
    </source>
</reference>
<evidence type="ECO:0000313" key="5">
    <source>
        <dbReference type="EMBL" id="AAQ59917.1"/>
    </source>
</evidence>
<comment type="similarity">
    <text evidence="2">Belongs to the NADH:flavin oxidoreductase/NADH oxidase family.</text>
</comment>
<keyword evidence="6" id="KW-1185">Reference proteome</keyword>
<sequence>MQSIMSSLERLPLRGGRIPRLNDMPAPDLFSPLQAGALPLPSRIVMAPMTRCRTDQPGDIPNAMMARYYAQRAGAGLIVSEATQISRQGQGYSFTPGIYSQDQIDGWRRVTDAVRQAGGRMVLQLWHVGRMSHPMFHDGAPPVAPSAIAPDAQVWVADETGAGRMVDCPTPRALETAEIAAIVGDYRQAARNAMAAGFDGVEIHAANGYLIDQFLRSTSNRRDDAYGGSLENRLRFLMEVAAAVADEIGAARVGVRLAPYITARGMNCPEIVPAILEAAVRLNGLGIAYLHLSEADWDDAPQVDDAFRHALRARFRGAIIVAGRYDQPRGERLLAEGLADLIAFGRPFIANPDLPERLARGWPLADFDPSALFGGDGRGYDDYPRYREMATAR</sequence>
<gene>
    <name evidence="5" type="primary">nemA2</name>
    <name evidence="5" type="ordered locus">CV_2245</name>
</gene>
<dbReference type="GO" id="GO:0010181">
    <property type="term" value="F:FMN binding"/>
    <property type="evidence" value="ECO:0007669"/>
    <property type="project" value="InterPro"/>
</dbReference>
<proteinExistence type="inferred from homology"/>
<dbReference type="InterPro" id="IPR045247">
    <property type="entry name" value="Oye-like"/>
</dbReference>
<dbReference type="EC" id="1.-.-.-" evidence="5"/>
<name>Q7NVU7_CHRVO</name>
<dbReference type="InterPro" id="IPR001155">
    <property type="entry name" value="OxRdtase_FMN_N"/>
</dbReference>
<organism evidence="5 6">
    <name type="scientific">Chromobacterium violaceum (strain ATCC 12472 / DSM 30191 / JCM 1249 / CCUG 213 / NBRC 12614 / NCIMB 9131 / NCTC 9757 / MK)</name>
    <dbReference type="NCBI Taxonomy" id="243365"/>
    <lineage>
        <taxon>Bacteria</taxon>
        <taxon>Pseudomonadati</taxon>
        <taxon>Pseudomonadota</taxon>
        <taxon>Betaproteobacteria</taxon>
        <taxon>Neisseriales</taxon>
        <taxon>Chromobacteriaceae</taxon>
        <taxon>Chromobacterium</taxon>
    </lineage>
</organism>
<dbReference type="STRING" id="243365.CV_2245"/>
<dbReference type="EMBL" id="AE016825">
    <property type="protein sequence ID" value="AAQ59917.1"/>
    <property type="molecule type" value="Genomic_DNA"/>
</dbReference>
<dbReference type="InterPro" id="IPR013785">
    <property type="entry name" value="Aldolase_TIM"/>
</dbReference>
<dbReference type="GO" id="GO:0016628">
    <property type="term" value="F:oxidoreductase activity, acting on the CH-CH group of donors, NAD or NADP as acceptor"/>
    <property type="evidence" value="ECO:0007669"/>
    <property type="project" value="UniProtKB-ARBA"/>
</dbReference>
<comment type="cofactor">
    <cofactor evidence="1">
        <name>FMN</name>
        <dbReference type="ChEBI" id="CHEBI:58210"/>
    </cofactor>
</comment>
<keyword evidence="3 5" id="KW-0560">Oxidoreductase</keyword>
<evidence type="ECO:0000256" key="3">
    <source>
        <dbReference type="ARBA" id="ARBA00023002"/>
    </source>
</evidence>
<dbReference type="AlphaFoldDB" id="Q7NVU7"/>
<dbReference type="Pfam" id="PF00724">
    <property type="entry name" value="Oxidored_FMN"/>
    <property type="match status" value="1"/>
</dbReference>
<evidence type="ECO:0000256" key="1">
    <source>
        <dbReference type="ARBA" id="ARBA00001917"/>
    </source>
</evidence>
<accession>Q7NVU7</accession>
<dbReference type="PANTHER" id="PTHR22893:SF135">
    <property type="entry name" value="NAD(P)H:FLAVIN OXIDOREDUCTASE SYE2"/>
    <property type="match status" value="1"/>
</dbReference>
<feature type="domain" description="NADH:flavin oxidoreductase/NADH oxidase N-terminal" evidence="4">
    <location>
        <begin position="28"/>
        <end position="363"/>
    </location>
</feature>
<dbReference type="GO" id="GO:0005829">
    <property type="term" value="C:cytosol"/>
    <property type="evidence" value="ECO:0007669"/>
    <property type="project" value="TreeGrafter"/>
</dbReference>
<dbReference type="PANTHER" id="PTHR22893">
    <property type="entry name" value="NADH OXIDOREDUCTASE-RELATED"/>
    <property type="match status" value="1"/>
</dbReference>
<dbReference type="KEGG" id="cvi:CV_2245"/>
<dbReference type="SUPFAM" id="SSF51395">
    <property type="entry name" value="FMN-linked oxidoreductases"/>
    <property type="match status" value="1"/>
</dbReference>
<dbReference type="HOGENOM" id="CLU_012153_0_0_4"/>
<evidence type="ECO:0000313" key="6">
    <source>
        <dbReference type="Proteomes" id="UP000001424"/>
    </source>
</evidence>